<keyword evidence="1" id="KW-0732">Signal</keyword>
<comment type="caution">
    <text evidence="2">The sequence shown here is derived from an EMBL/GenBank/DDBJ whole genome shotgun (WGS) entry which is preliminary data.</text>
</comment>
<accession>A0ABN1MSP1</accession>
<gene>
    <name evidence="2" type="ORF">GCM10009118_27620</name>
</gene>
<keyword evidence="3" id="KW-1185">Reference proteome</keyword>
<dbReference type="EMBL" id="BAAAFH010000022">
    <property type="protein sequence ID" value="GAA0876352.1"/>
    <property type="molecule type" value="Genomic_DNA"/>
</dbReference>
<organism evidence="2 3">
    <name type="scientific">Wandonia haliotis</name>
    <dbReference type="NCBI Taxonomy" id="574963"/>
    <lineage>
        <taxon>Bacteria</taxon>
        <taxon>Pseudomonadati</taxon>
        <taxon>Bacteroidota</taxon>
        <taxon>Flavobacteriia</taxon>
        <taxon>Flavobacteriales</taxon>
        <taxon>Crocinitomicaceae</taxon>
        <taxon>Wandonia</taxon>
    </lineage>
</organism>
<sequence length="124" mass="14284">MKKFVAILAVLSLGYFGYAQELTAHYSVKENLFKTEARFKSTRFEVTATQEEFTNMINYTNPLYEHLKFTYEKGEGNVYRVVLMFKPEKDVNYAISALKNMGITTIVIDGESHPVEELEVLRAN</sequence>
<dbReference type="Proteomes" id="UP001501126">
    <property type="component" value="Unassembled WGS sequence"/>
</dbReference>
<feature type="signal peptide" evidence="1">
    <location>
        <begin position="1"/>
        <end position="19"/>
    </location>
</feature>
<dbReference type="RefSeq" id="WP_343788994.1">
    <property type="nucleotide sequence ID" value="NZ_BAAAFH010000022.1"/>
</dbReference>
<feature type="chain" id="PRO_5047242616" description="DUF4252 domain-containing protein" evidence="1">
    <location>
        <begin position="20"/>
        <end position="124"/>
    </location>
</feature>
<protein>
    <recommendedName>
        <fullName evidence="4">DUF4252 domain-containing protein</fullName>
    </recommendedName>
</protein>
<proteinExistence type="predicted"/>
<evidence type="ECO:0000313" key="3">
    <source>
        <dbReference type="Proteomes" id="UP001501126"/>
    </source>
</evidence>
<evidence type="ECO:0008006" key="4">
    <source>
        <dbReference type="Google" id="ProtNLM"/>
    </source>
</evidence>
<evidence type="ECO:0000313" key="2">
    <source>
        <dbReference type="EMBL" id="GAA0876352.1"/>
    </source>
</evidence>
<name>A0ABN1MSP1_9FLAO</name>
<reference evidence="2 3" key="1">
    <citation type="journal article" date="2019" name="Int. J. Syst. Evol. Microbiol.">
        <title>The Global Catalogue of Microorganisms (GCM) 10K type strain sequencing project: providing services to taxonomists for standard genome sequencing and annotation.</title>
        <authorList>
            <consortium name="The Broad Institute Genomics Platform"/>
            <consortium name="The Broad Institute Genome Sequencing Center for Infectious Disease"/>
            <person name="Wu L."/>
            <person name="Ma J."/>
        </authorList>
    </citation>
    <scope>NUCLEOTIDE SEQUENCE [LARGE SCALE GENOMIC DNA]</scope>
    <source>
        <strain evidence="2 3">JCM 16083</strain>
    </source>
</reference>
<evidence type="ECO:0000256" key="1">
    <source>
        <dbReference type="SAM" id="SignalP"/>
    </source>
</evidence>